<evidence type="ECO:0000256" key="9">
    <source>
        <dbReference type="HAMAP-Rule" id="MF_00106"/>
    </source>
</evidence>
<dbReference type="NCBIfam" id="TIGR00695">
    <property type="entry name" value="uxuA"/>
    <property type="match status" value="1"/>
</dbReference>
<accession>A0A975EXK7</accession>
<dbReference type="GO" id="GO:0030145">
    <property type="term" value="F:manganese ion binding"/>
    <property type="evidence" value="ECO:0007669"/>
    <property type="project" value="TreeGrafter"/>
</dbReference>
<evidence type="ECO:0000313" key="10">
    <source>
        <dbReference type="EMBL" id="QTQ10880.1"/>
    </source>
</evidence>
<keyword evidence="8 9" id="KW-0456">Lyase</keyword>
<dbReference type="EMBL" id="CP054257">
    <property type="protein sequence ID" value="QTQ10880.1"/>
    <property type="molecule type" value="Genomic_DNA"/>
</dbReference>
<dbReference type="InterPro" id="IPR036237">
    <property type="entry name" value="Xyl_isomerase-like_sf"/>
</dbReference>
<organism evidence="10 11">
    <name type="scientific">Treponema parvum</name>
    <dbReference type="NCBI Taxonomy" id="138851"/>
    <lineage>
        <taxon>Bacteria</taxon>
        <taxon>Pseudomonadati</taxon>
        <taxon>Spirochaetota</taxon>
        <taxon>Spirochaetia</taxon>
        <taxon>Spirochaetales</taxon>
        <taxon>Treponemataceae</taxon>
        <taxon>Treponema</taxon>
    </lineage>
</organism>
<dbReference type="HAMAP" id="MF_00106">
    <property type="entry name" value="UxuA"/>
    <property type="match status" value="1"/>
</dbReference>
<evidence type="ECO:0000256" key="2">
    <source>
        <dbReference type="ARBA" id="ARBA00002713"/>
    </source>
</evidence>
<name>A0A975EXK7_9SPIR</name>
<dbReference type="PANTHER" id="PTHR30387">
    <property type="entry name" value="MANNONATE DEHYDRATASE"/>
    <property type="match status" value="1"/>
</dbReference>
<sequence>MKMTLRWYGSKFDTVTLQQIKQIPGVSGVITTLYDMPAGELWPEDRIKAIKAEVEASGLKIEGIESVNIHDAIKIGNDKRDKYIDNYIKTLENLGKQGIDLVCYNFMPVFDWTRTDLAKVRPDGSTVLAYDQKKVDEIDPQTFFDQTNASSGGFAMPGWEPERLAHVKELFEAYKSVDEEKLFANLVYFLKAIRPVCEKYGIKMAIHPDDPAWPVFGLPRIITGLEKIQRMMKAVDAPFNGLTFCAGSLGSNPKNDLPGIIRALPGRIHFAHVRNLHHFGPGVFEEAAHLSCDGSFDLYEMCKALYDINFKGPIRPDHGRMIWGEKAMPGYGLYDRALGASYIEGLWEAIEKSSRKS</sequence>
<keyword evidence="7 9" id="KW-0464">Manganese</keyword>
<evidence type="ECO:0000256" key="6">
    <source>
        <dbReference type="ARBA" id="ARBA00023004"/>
    </source>
</evidence>
<dbReference type="AlphaFoldDB" id="A0A975EXK7"/>
<comment type="catalytic activity">
    <reaction evidence="1 9">
        <text>D-mannonate = 2-dehydro-3-deoxy-D-gluconate + H2O</text>
        <dbReference type="Rhea" id="RHEA:20097"/>
        <dbReference type="ChEBI" id="CHEBI:15377"/>
        <dbReference type="ChEBI" id="CHEBI:17767"/>
        <dbReference type="ChEBI" id="CHEBI:57990"/>
        <dbReference type="EC" id="4.2.1.8"/>
    </reaction>
</comment>
<dbReference type="PIRSF" id="PIRSF016049">
    <property type="entry name" value="Man_dehyd"/>
    <property type="match status" value="1"/>
</dbReference>
<dbReference type="Proteomes" id="UP000671995">
    <property type="component" value="Chromosome"/>
</dbReference>
<dbReference type="EC" id="4.2.1.8" evidence="5 9"/>
<dbReference type="PANTHER" id="PTHR30387:SF2">
    <property type="entry name" value="MANNONATE DEHYDRATASE"/>
    <property type="match status" value="1"/>
</dbReference>
<comment type="similarity">
    <text evidence="4 9">Belongs to the mannonate dehydratase family.</text>
</comment>
<evidence type="ECO:0000256" key="3">
    <source>
        <dbReference type="ARBA" id="ARBA00004892"/>
    </source>
</evidence>
<gene>
    <name evidence="9 10" type="primary">uxuA</name>
    <name evidence="10" type="ORF">HRI96_00925</name>
</gene>
<proteinExistence type="inferred from homology"/>
<dbReference type="SUPFAM" id="SSF51658">
    <property type="entry name" value="Xylose isomerase-like"/>
    <property type="match status" value="1"/>
</dbReference>
<dbReference type="Gene3D" id="3.20.20.150">
    <property type="entry name" value="Divalent-metal-dependent TIM barrel enzymes"/>
    <property type="match status" value="1"/>
</dbReference>
<dbReference type="InterPro" id="IPR004628">
    <property type="entry name" value="Man_deHydtase"/>
</dbReference>
<comment type="pathway">
    <text evidence="3 9">Carbohydrate metabolism; pentose and glucuronate interconversion.</text>
</comment>
<evidence type="ECO:0000256" key="5">
    <source>
        <dbReference type="ARBA" id="ARBA00012927"/>
    </source>
</evidence>
<dbReference type="GO" id="GO:0042840">
    <property type="term" value="P:D-glucuronate catabolic process"/>
    <property type="evidence" value="ECO:0007669"/>
    <property type="project" value="TreeGrafter"/>
</dbReference>
<evidence type="ECO:0000256" key="8">
    <source>
        <dbReference type="ARBA" id="ARBA00023239"/>
    </source>
</evidence>
<dbReference type="GO" id="GO:0008927">
    <property type="term" value="F:mannonate dehydratase activity"/>
    <property type="evidence" value="ECO:0007669"/>
    <property type="project" value="UniProtKB-UniRule"/>
</dbReference>
<evidence type="ECO:0000256" key="4">
    <source>
        <dbReference type="ARBA" id="ARBA00007389"/>
    </source>
</evidence>
<reference evidence="10" key="1">
    <citation type="submission" date="2020-05" db="EMBL/GenBank/DDBJ databases">
        <authorList>
            <person name="Zeng H."/>
            <person name="Chan Y.K."/>
            <person name="Watt R.M."/>
        </authorList>
    </citation>
    <scope>NUCLEOTIDE SEQUENCE</scope>
    <source>
        <strain evidence="10">ATCC 700773</strain>
    </source>
</reference>
<dbReference type="GO" id="GO:0008198">
    <property type="term" value="F:ferrous iron binding"/>
    <property type="evidence" value="ECO:0007669"/>
    <property type="project" value="TreeGrafter"/>
</dbReference>
<evidence type="ECO:0000256" key="7">
    <source>
        <dbReference type="ARBA" id="ARBA00023211"/>
    </source>
</evidence>
<protein>
    <recommendedName>
        <fullName evidence="5 9">Mannonate dehydratase</fullName>
        <ecNumber evidence="5 9">4.2.1.8</ecNumber>
    </recommendedName>
    <alternativeName>
        <fullName evidence="9">D-mannonate hydro-lyase</fullName>
    </alternativeName>
</protein>
<comment type="function">
    <text evidence="2 9">Catalyzes the dehydration of D-mannonate.</text>
</comment>
<dbReference type="NCBIfam" id="NF003027">
    <property type="entry name" value="PRK03906.1"/>
    <property type="match status" value="1"/>
</dbReference>
<evidence type="ECO:0000313" key="11">
    <source>
        <dbReference type="Proteomes" id="UP000671995"/>
    </source>
</evidence>
<reference evidence="10" key="2">
    <citation type="journal article" date="2021" name="Microbiol. Resour. Announc.">
        <title>Complete Genome Sequences of Three Human Oral Treponema parvum Isolates.</title>
        <authorList>
            <person name="Zeng H."/>
            <person name="Watt R.M."/>
        </authorList>
    </citation>
    <scope>NUCLEOTIDE SEQUENCE</scope>
    <source>
        <strain evidence="10">ATCC 700773</strain>
    </source>
</reference>
<dbReference type="RefSeq" id="WP_210117675.1">
    <property type="nucleotide sequence ID" value="NZ_CP054257.1"/>
</dbReference>
<comment type="cofactor">
    <cofactor evidence="9">
        <name>Fe(2+)</name>
        <dbReference type="ChEBI" id="CHEBI:29033"/>
    </cofactor>
    <cofactor evidence="9">
        <name>Mn(2+)</name>
        <dbReference type="ChEBI" id="CHEBI:29035"/>
    </cofactor>
</comment>
<dbReference type="Pfam" id="PF03786">
    <property type="entry name" value="UxuA"/>
    <property type="match status" value="1"/>
</dbReference>
<keyword evidence="6 9" id="KW-0408">Iron</keyword>
<evidence type="ECO:0000256" key="1">
    <source>
        <dbReference type="ARBA" id="ARBA00001794"/>
    </source>
</evidence>